<dbReference type="Proteomes" id="UP000262325">
    <property type="component" value="Unassembled WGS sequence"/>
</dbReference>
<proteinExistence type="predicted"/>
<dbReference type="AlphaFoldDB" id="A0A3D5QCB4"/>
<organism evidence="1 2">
    <name type="scientific">Flexistipes sinusarabici</name>
    <dbReference type="NCBI Taxonomy" id="2352"/>
    <lineage>
        <taxon>Bacteria</taxon>
        <taxon>Pseudomonadati</taxon>
        <taxon>Deferribacterota</taxon>
        <taxon>Deferribacteres</taxon>
        <taxon>Deferribacterales</taxon>
        <taxon>Flexistipitaceae</taxon>
        <taxon>Flexistipes</taxon>
    </lineage>
</organism>
<name>A0A3D5QCB4_FLESI</name>
<sequence length="95" mass="11501">MKKTLNFYDFEEAMRHRGFSYVGLRTLYNYFCDFEDDMGTELELDPIAFQCEFTEYENLEEFQNDYGDEYQSIEDIEDKTTVIMIDDESFIVQNF</sequence>
<gene>
    <name evidence="1" type="ORF">DHM44_03880</name>
</gene>
<comment type="caution">
    <text evidence="1">The sequence shown here is derived from an EMBL/GenBank/DDBJ whole genome shotgun (WGS) entry which is preliminary data.</text>
</comment>
<evidence type="ECO:0000313" key="1">
    <source>
        <dbReference type="EMBL" id="HCW92802.1"/>
    </source>
</evidence>
<evidence type="ECO:0000313" key="2">
    <source>
        <dbReference type="Proteomes" id="UP000262325"/>
    </source>
</evidence>
<accession>A0A3D5QCB4</accession>
<dbReference type="EMBL" id="DPPF01000079">
    <property type="protein sequence ID" value="HCW92802.1"/>
    <property type="molecule type" value="Genomic_DNA"/>
</dbReference>
<protein>
    <submittedName>
        <fullName evidence="1">Uncharacterized protein</fullName>
    </submittedName>
</protein>
<reference evidence="1 2" key="1">
    <citation type="journal article" date="2018" name="Nat. Biotechnol.">
        <title>A standardized bacterial taxonomy based on genome phylogeny substantially revises the tree of life.</title>
        <authorList>
            <person name="Parks D.H."/>
            <person name="Chuvochina M."/>
            <person name="Waite D.W."/>
            <person name="Rinke C."/>
            <person name="Skarshewski A."/>
            <person name="Chaumeil P.A."/>
            <person name="Hugenholtz P."/>
        </authorList>
    </citation>
    <scope>NUCLEOTIDE SEQUENCE [LARGE SCALE GENOMIC DNA]</scope>
    <source>
        <strain evidence="1">UBA8672</strain>
    </source>
</reference>